<dbReference type="EMBL" id="CP087164">
    <property type="protein sequence ID" value="UGS34126.1"/>
    <property type="molecule type" value="Genomic_DNA"/>
</dbReference>
<dbReference type="KEGG" id="sbae:DSM104329_00497"/>
<keyword evidence="3" id="KW-1185">Reference proteome</keyword>
<keyword evidence="1" id="KW-1133">Transmembrane helix</keyword>
<keyword evidence="1" id="KW-0812">Transmembrane</keyword>
<evidence type="ECO:0000256" key="1">
    <source>
        <dbReference type="SAM" id="Phobius"/>
    </source>
</evidence>
<evidence type="ECO:0000313" key="3">
    <source>
        <dbReference type="Proteomes" id="UP001162834"/>
    </source>
</evidence>
<dbReference type="RefSeq" id="WP_259313815.1">
    <property type="nucleotide sequence ID" value="NZ_CP087164.1"/>
</dbReference>
<gene>
    <name evidence="2" type="ORF">DSM104329_00497</name>
</gene>
<sequence length="76" mass="7595">MSTFALILAEIGKADEGSKTAFYIAGGALAAWAVLVSLAGIARPEFPGNAVAARLTMLVSVALVAAAMSTAIITSI</sequence>
<dbReference type="AlphaFoldDB" id="A0A9E7BXR1"/>
<feature type="transmembrane region" description="Helical" evidence="1">
    <location>
        <begin position="51"/>
        <end position="73"/>
    </location>
</feature>
<protein>
    <submittedName>
        <fullName evidence="2">Uncharacterized protein</fullName>
    </submittedName>
</protein>
<name>A0A9E7BXR1_9ACTN</name>
<proteinExistence type="predicted"/>
<keyword evidence="1" id="KW-0472">Membrane</keyword>
<evidence type="ECO:0000313" key="2">
    <source>
        <dbReference type="EMBL" id="UGS34126.1"/>
    </source>
</evidence>
<dbReference type="Proteomes" id="UP001162834">
    <property type="component" value="Chromosome"/>
</dbReference>
<organism evidence="2 3">
    <name type="scientific">Capillimicrobium parvum</name>
    <dbReference type="NCBI Taxonomy" id="2884022"/>
    <lineage>
        <taxon>Bacteria</taxon>
        <taxon>Bacillati</taxon>
        <taxon>Actinomycetota</taxon>
        <taxon>Thermoleophilia</taxon>
        <taxon>Solirubrobacterales</taxon>
        <taxon>Capillimicrobiaceae</taxon>
        <taxon>Capillimicrobium</taxon>
    </lineage>
</organism>
<feature type="transmembrane region" description="Helical" evidence="1">
    <location>
        <begin position="20"/>
        <end position="39"/>
    </location>
</feature>
<accession>A0A9E7BXR1</accession>
<reference evidence="2" key="1">
    <citation type="journal article" date="2022" name="Int. J. Syst. Evol. Microbiol.">
        <title>Pseudomonas aegrilactucae sp. nov. and Pseudomonas morbosilactucae sp. nov., pathogens causing bacterial rot of lettuce in Japan.</title>
        <authorList>
            <person name="Sawada H."/>
            <person name="Fujikawa T."/>
            <person name="Satou M."/>
        </authorList>
    </citation>
    <scope>NUCLEOTIDE SEQUENCE</scope>
    <source>
        <strain evidence="2">0166_1</strain>
    </source>
</reference>